<keyword evidence="1" id="KW-1133">Transmembrane helix</keyword>
<keyword evidence="1" id="KW-0472">Membrane</keyword>
<dbReference type="Proteomes" id="UP000004690">
    <property type="component" value="Unassembled WGS sequence"/>
</dbReference>
<reference evidence="2 3" key="1">
    <citation type="submission" date="2012-02" db="EMBL/GenBank/DDBJ databases">
        <title>Improved High-Quality Draft genome of Joostella marina DSM 19592.</title>
        <authorList>
            <consortium name="US DOE Joint Genome Institute (JGI-PGF)"/>
            <person name="Lucas S."/>
            <person name="Copeland A."/>
            <person name="Lapidus A."/>
            <person name="Bruce D."/>
            <person name="Goodwin L."/>
            <person name="Pitluck S."/>
            <person name="Peters L."/>
            <person name="Chertkov O."/>
            <person name="Ovchinnikova G."/>
            <person name="Kyrpides N."/>
            <person name="Mavromatis K."/>
            <person name="Detter J.C."/>
            <person name="Han C."/>
            <person name="Land M."/>
            <person name="Hauser L."/>
            <person name="Markowitz V."/>
            <person name="Cheng J.-F."/>
            <person name="Hugenholtz P."/>
            <person name="Woyke T."/>
            <person name="Wu D."/>
            <person name="Tindall B."/>
            <person name="Brambilla E."/>
            <person name="Klenk H.-P."/>
            <person name="Eisen J.A."/>
        </authorList>
    </citation>
    <scope>NUCLEOTIDE SEQUENCE [LARGE SCALE GENOMIC DNA]</scope>
    <source>
        <strain evidence="2 3">DSM 19592</strain>
    </source>
</reference>
<proteinExistence type="predicted"/>
<sequence>MEKDKLHMKKSGFKVPENYFSEFENHLSDSITSKTMLPKESGFKVPESYFDTLETSIVSKVLPKKKTKVIKMSWFYNAAGIAAIFVIGFFINNTLSKQNNTEINRIAVSEIDAYIDEGYFSLNTFEITEAFNDVSLSEIDMSSALNEDDIFDYLEENMNTYGGTITENK</sequence>
<evidence type="ECO:0000313" key="3">
    <source>
        <dbReference type="Proteomes" id="UP000004690"/>
    </source>
</evidence>
<accession>I3C0S3</accession>
<dbReference type="EMBL" id="JH651380">
    <property type="protein sequence ID" value="EIJ37216.1"/>
    <property type="molecule type" value="Genomic_DNA"/>
</dbReference>
<evidence type="ECO:0000313" key="2">
    <source>
        <dbReference type="EMBL" id="EIJ37216.1"/>
    </source>
</evidence>
<evidence type="ECO:0000256" key="1">
    <source>
        <dbReference type="SAM" id="Phobius"/>
    </source>
</evidence>
<dbReference type="STRING" id="926559.JoomaDRAFT_0156"/>
<dbReference type="AlphaFoldDB" id="I3C0S3"/>
<protein>
    <submittedName>
        <fullName evidence="2">Uncharacterized protein</fullName>
    </submittedName>
</protein>
<keyword evidence="3" id="KW-1185">Reference proteome</keyword>
<organism evidence="2 3">
    <name type="scientific">Galbibacter orientalis DSM 19592</name>
    <dbReference type="NCBI Taxonomy" id="926559"/>
    <lineage>
        <taxon>Bacteria</taxon>
        <taxon>Pseudomonadati</taxon>
        <taxon>Bacteroidota</taxon>
        <taxon>Flavobacteriia</taxon>
        <taxon>Flavobacteriales</taxon>
        <taxon>Flavobacteriaceae</taxon>
        <taxon>Galbibacter</taxon>
    </lineage>
</organism>
<dbReference type="RefSeq" id="WP_008615973.1">
    <property type="nucleotide sequence ID" value="NZ_JH651380.1"/>
</dbReference>
<dbReference type="eggNOG" id="ENOG50331WR">
    <property type="taxonomic scope" value="Bacteria"/>
</dbReference>
<gene>
    <name evidence="2" type="ORF">JoomaDRAFT_0156</name>
</gene>
<dbReference type="HOGENOM" id="CLU_118087_0_0_10"/>
<keyword evidence="1" id="KW-0812">Transmembrane</keyword>
<dbReference type="OrthoDB" id="981524at2"/>
<name>I3C0S3_9FLAO</name>
<feature type="transmembrane region" description="Helical" evidence="1">
    <location>
        <begin position="74"/>
        <end position="91"/>
    </location>
</feature>